<dbReference type="Proteomes" id="UP000639973">
    <property type="component" value="Unassembled WGS sequence"/>
</dbReference>
<gene>
    <name evidence="2" type="ORF">GCM10010840_13070</name>
</gene>
<feature type="signal peptide" evidence="1">
    <location>
        <begin position="1"/>
        <end position="26"/>
    </location>
</feature>
<feature type="chain" id="PRO_5045322185" description="Lipoprotein" evidence="1">
    <location>
        <begin position="27"/>
        <end position="249"/>
    </location>
</feature>
<evidence type="ECO:0000313" key="2">
    <source>
        <dbReference type="EMBL" id="GGL76348.1"/>
    </source>
</evidence>
<evidence type="ECO:0008006" key="4">
    <source>
        <dbReference type="Google" id="ProtNLM"/>
    </source>
</evidence>
<reference evidence="3" key="1">
    <citation type="journal article" date="2019" name="Int. J. Syst. Evol. Microbiol.">
        <title>The Global Catalogue of Microorganisms (GCM) 10K type strain sequencing project: providing services to taxonomists for standard genome sequencing and annotation.</title>
        <authorList>
            <consortium name="The Broad Institute Genomics Platform"/>
            <consortium name="The Broad Institute Genome Sequencing Center for Infectious Disease"/>
            <person name="Wu L."/>
            <person name="Ma J."/>
        </authorList>
    </citation>
    <scope>NUCLEOTIDE SEQUENCE [LARGE SCALE GENOMIC DNA]</scope>
    <source>
        <strain evidence="3">JCM 15442</strain>
    </source>
</reference>
<protein>
    <recommendedName>
        <fullName evidence="4">Lipoprotein</fullName>
    </recommendedName>
</protein>
<keyword evidence="1" id="KW-0732">Signal</keyword>
<sequence length="249" mass="26839">MFNQTNLKRPAASFAAVIGLSLLLSACGGGTVTPEPQPDPKPAEPVPNGQIALIKGQITPFTAGEASSVNKRELEIPAPVDATGKFDLNLPNTAAMTSAKANLLFSVRDPNASVFGLCKDVVTDAPADLRVYPINFLRTDKDDMIIAQLTATKASATHFKSWWFSNMDITFKYKGDCLGLGQIDTTITLKKGWSVLNTEIDPGVKTTYAATTAPVSYSPWVKTTAAVGAQSLSMNIFEPWKNLPQYRNR</sequence>
<dbReference type="RefSeq" id="WP_188970177.1">
    <property type="nucleotide sequence ID" value="NZ_BMOL01000004.1"/>
</dbReference>
<accession>A0ABQ2G618</accession>
<keyword evidence="3" id="KW-1185">Reference proteome</keyword>
<evidence type="ECO:0000256" key="1">
    <source>
        <dbReference type="SAM" id="SignalP"/>
    </source>
</evidence>
<dbReference type="EMBL" id="BMOL01000004">
    <property type="protein sequence ID" value="GGL76348.1"/>
    <property type="molecule type" value="Genomic_DNA"/>
</dbReference>
<evidence type="ECO:0000313" key="3">
    <source>
        <dbReference type="Proteomes" id="UP000639973"/>
    </source>
</evidence>
<name>A0ABQ2G618_9DEIO</name>
<comment type="caution">
    <text evidence="2">The sequence shown here is derived from an EMBL/GenBank/DDBJ whole genome shotgun (WGS) entry which is preliminary data.</text>
</comment>
<proteinExistence type="predicted"/>
<organism evidence="2 3">
    <name type="scientific">Deinococcus aerolatus</name>
    <dbReference type="NCBI Taxonomy" id="522487"/>
    <lineage>
        <taxon>Bacteria</taxon>
        <taxon>Thermotogati</taxon>
        <taxon>Deinococcota</taxon>
        <taxon>Deinococci</taxon>
        <taxon>Deinococcales</taxon>
        <taxon>Deinococcaceae</taxon>
        <taxon>Deinococcus</taxon>
    </lineage>
</organism>